<comment type="caution">
    <text evidence="6">The sequence shown here is derived from an EMBL/GenBank/DDBJ whole genome shotgun (WGS) entry which is preliminary data.</text>
</comment>
<keyword evidence="3" id="KW-0378">Hydrolase</keyword>
<dbReference type="PANTHER" id="PTHR30417">
    <property type="entry name" value="N-ACETYLMURAMOYL-L-ALANINE AMIDASE AMID"/>
    <property type="match status" value="1"/>
</dbReference>
<evidence type="ECO:0000256" key="1">
    <source>
        <dbReference type="ARBA" id="ARBA00001561"/>
    </source>
</evidence>
<protein>
    <recommendedName>
        <fullName evidence="2">N-acetylmuramoyl-L-alanine amidase</fullName>
        <ecNumber evidence="2">3.5.1.28</ecNumber>
    </recommendedName>
</protein>
<organism evidence="6 7">
    <name type="scientific">Candidatus Viridilinea halotolerans</name>
    <dbReference type="NCBI Taxonomy" id="2491704"/>
    <lineage>
        <taxon>Bacteria</taxon>
        <taxon>Bacillati</taxon>
        <taxon>Chloroflexota</taxon>
        <taxon>Chloroflexia</taxon>
        <taxon>Chloroflexales</taxon>
        <taxon>Chloroflexineae</taxon>
        <taxon>Oscillochloridaceae</taxon>
        <taxon>Candidatus Viridilinea</taxon>
    </lineage>
</organism>
<dbReference type="SMART" id="SM00644">
    <property type="entry name" value="Ami_2"/>
    <property type="match status" value="1"/>
</dbReference>
<dbReference type="AlphaFoldDB" id="A0A426TS18"/>
<dbReference type="CDD" id="cd06583">
    <property type="entry name" value="PGRP"/>
    <property type="match status" value="1"/>
</dbReference>
<dbReference type="SUPFAM" id="SSF55846">
    <property type="entry name" value="N-acetylmuramoyl-L-alanine amidase-like"/>
    <property type="match status" value="1"/>
</dbReference>
<reference evidence="6 7" key="1">
    <citation type="submission" date="2018-12" db="EMBL/GenBank/DDBJ databases">
        <title>Genome Sequence of Candidatus Viridilinea halotolerans isolated from saline sulfide-rich spring.</title>
        <authorList>
            <person name="Grouzdev D.S."/>
            <person name="Burganskaya E.I."/>
            <person name="Krutkina M.S."/>
            <person name="Sukhacheva M.V."/>
            <person name="Gorlenko V.M."/>
        </authorList>
    </citation>
    <scope>NUCLEOTIDE SEQUENCE [LARGE SCALE GENOMIC DNA]</scope>
    <source>
        <strain evidence="6">Chok-6</strain>
    </source>
</reference>
<dbReference type="EC" id="3.5.1.28" evidence="2"/>
<dbReference type="GO" id="GO:0008745">
    <property type="term" value="F:N-acetylmuramoyl-L-alanine amidase activity"/>
    <property type="evidence" value="ECO:0007669"/>
    <property type="project" value="UniProtKB-EC"/>
</dbReference>
<dbReference type="PANTHER" id="PTHR30417:SF1">
    <property type="entry name" value="N-ACETYLMURAMOYL-L-ALANINE AMIDASE AMID"/>
    <property type="match status" value="1"/>
</dbReference>
<name>A0A426TS18_9CHLR</name>
<gene>
    <name evidence="6" type="ORF">EI684_20365</name>
</gene>
<evidence type="ECO:0000256" key="2">
    <source>
        <dbReference type="ARBA" id="ARBA00011901"/>
    </source>
</evidence>
<dbReference type="EMBL" id="RSAS01000836">
    <property type="protein sequence ID" value="RRR66657.1"/>
    <property type="molecule type" value="Genomic_DNA"/>
</dbReference>
<proteinExistence type="predicted"/>
<dbReference type="GO" id="GO:0009253">
    <property type="term" value="P:peptidoglycan catabolic process"/>
    <property type="evidence" value="ECO:0007669"/>
    <property type="project" value="InterPro"/>
</dbReference>
<dbReference type="InterPro" id="IPR036505">
    <property type="entry name" value="Amidase/PGRP_sf"/>
</dbReference>
<dbReference type="Proteomes" id="UP000280307">
    <property type="component" value="Unassembled WGS sequence"/>
</dbReference>
<dbReference type="GO" id="GO:0071555">
    <property type="term" value="P:cell wall organization"/>
    <property type="evidence" value="ECO:0007669"/>
    <property type="project" value="UniProtKB-KW"/>
</dbReference>
<evidence type="ECO:0000259" key="5">
    <source>
        <dbReference type="SMART" id="SM00644"/>
    </source>
</evidence>
<dbReference type="InterPro" id="IPR002502">
    <property type="entry name" value="Amidase_domain"/>
</dbReference>
<comment type="catalytic activity">
    <reaction evidence="1">
        <text>Hydrolyzes the link between N-acetylmuramoyl residues and L-amino acid residues in certain cell-wall glycopeptides.</text>
        <dbReference type="EC" id="3.5.1.28"/>
    </reaction>
</comment>
<evidence type="ECO:0000256" key="3">
    <source>
        <dbReference type="ARBA" id="ARBA00022801"/>
    </source>
</evidence>
<evidence type="ECO:0000256" key="4">
    <source>
        <dbReference type="ARBA" id="ARBA00023316"/>
    </source>
</evidence>
<sequence>MDITWIGMTRQHYQPGQVERIRMVVIHATAGRYPGDLAWLRQGGDERRPVSCHYYIDKGGQIRQLVKDGDIAWHAGVSRWEVDGAMRENLNTLSLGIELENLNSGRDPYPELQLAAAVALTRLLVRRYQVPPRQLVRHLEISPGRKTDPAGFPWASFVARVYAEAPQPAVAAEEQVRQHMLDLAYRAAGSGLSAAWPLHAAAQRMGMGMPVALISNAQLHTPANSAPDDLDRTVRLPDQPPLFVEVYARDLLYASVNTPSGQPPMPGTVRQLAKTPDGPLYRALLDLMFRAADPVNGFREDWAFHQHVLDYSDELGVPLGPNHRLTLMPRRAFACQHYALDSLCSPVGAWKTIYRLSELEGNVPGLSANEVTELRRALLDDLYRTRTGRRYDPVALLSSHAAQHELGAPLGPPEVVMIAEEPYLLMPFACDVLACRLPALNWPLERPLPTATEIMSLVASAPVRSGLNMLLGGGGLLRRLITPRRNQRSRVETLPNVLLGPPTLQPSVLDLGPTSRPLDRAAHIPERVVITISAGPASLDLRSAAELKRWHYYLDAGGVIYRLRDELMPVEGMHGSPVLVVAVEGDPARGGVAQRSALSWLVRSLAAMLKIPPEGVLVGAGARA</sequence>
<dbReference type="Pfam" id="PF01510">
    <property type="entry name" value="Amidase_2"/>
    <property type="match status" value="1"/>
</dbReference>
<evidence type="ECO:0000313" key="6">
    <source>
        <dbReference type="EMBL" id="RRR66657.1"/>
    </source>
</evidence>
<keyword evidence="4" id="KW-0961">Cell wall biogenesis/degradation</keyword>
<feature type="domain" description="N-acetylmuramoyl-L-alanine amidase" evidence="5">
    <location>
        <begin position="8"/>
        <end position="150"/>
    </location>
</feature>
<evidence type="ECO:0000313" key="7">
    <source>
        <dbReference type="Proteomes" id="UP000280307"/>
    </source>
</evidence>
<accession>A0A426TS18</accession>
<dbReference type="Gene3D" id="3.40.80.10">
    <property type="entry name" value="Peptidoglycan recognition protein-like"/>
    <property type="match status" value="1"/>
</dbReference>
<dbReference type="GO" id="GO:0009254">
    <property type="term" value="P:peptidoglycan turnover"/>
    <property type="evidence" value="ECO:0007669"/>
    <property type="project" value="TreeGrafter"/>
</dbReference>
<dbReference type="InterPro" id="IPR051206">
    <property type="entry name" value="NAMLAA_amidase_2"/>
</dbReference>